<dbReference type="Proteomes" id="UP001500755">
    <property type="component" value="Unassembled WGS sequence"/>
</dbReference>
<dbReference type="RefSeq" id="WP_344306552.1">
    <property type="nucleotide sequence ID" value="NZ_BAAANO010000004.1"/>
</dbReference>
<dbReference type="Gene3D" id="3.40.50.2000">
    <property type="entry name" value="Glycogen Phosphorylase B"/>
    <property type="match status" value="1"/>
</dbReference>
<proteinExistence type="predicted"/>
<dbReference type="PANTHER" id="PTHR12526">
    <property type="entry name" value="GLYCOSYLTRANSFERASE"/>
    <property type="match status" value="1"/>
</dbReference>
<dbReference type="SUPFAM" id="SSF53756">
    <property type="entry name" value="UDP-Glycosyltransferase/glycogen phosphorylase"/>
    <property type="match status" value="1"/>
</dbReference>
<evidence type="ECO:0000259" key="2">
    <source>
        <dbReference type="Pfam" id="PF00534"/>
    </source>
</evidence>
<dbReference type="PANTHER" id="PTHR12526:SF627">
    <property type="entry name" value="D-RHAMNOSYLTRANSFERASE WBPZ"/>
    <property type="match status" value="1"/>
</dbReference>
<accession>A0ABN2T666</accession>
<evidence type="ECO:0000313" key="4">
    <source>
        <dbReference type="Proteomes" id="UP001500755"/>
    </source>
</evidence>
<evidence type="ECO:0000313" key="3">
    <source>
        <dbReference type="EMBL" id="GAA1999782.1"/>
    </source>
</evidence>
<dbReference type="EMBL" id="BAAANO010000004">
    <property type="protein sequence ID" value="GAA1999782.1"/>
    <property type="molecule type" value="Genomic_DNA"/>
</dbReference>
<reference evidence="4" key="1">
    <citation type="journal article" date="2019" name="Int. J. Syst. Evol. Microbiol.">
        <title>The Global Catalogue of Microorganisms (GCM) 10K type strain sequencing project: providing services to taxonomists for standard genome sequencing and annotation.</title>
        <authorList>
            <consortium name="The Broad Institute Genomics Platform"/>
            <consortium name="The Broad Institute Genome Sequencing Center for Infectious Disease"/>
            <person name="Wu L."/>
            <person name="Ma J."/>
        </authorList>
    </citation>
    <scope>NUCLEOTIDE SEQUENCE [LARGE SCALE GENOMIC DNA]</scope>
    <source>
        <strain evidence="4">JCM 14546</strain>
    </source>
</reference>
<feature type="domain" description="Glycosyl transferase family 1" evidence="2">
    <location>
        <begin position="218"/>
        <end position="312"/>
    </location>
</feature>
<sequence>MKILLWHVHGSWTDAFVRGTHDYYLPTLPEGGPWGLGRGGRDWPDSVHEVHPEDLGAVGIDLVVLQRPEEYAEVRRLLGAIPGEDVPAIYLEHNTPRGDVPDTVHPMAVGVRGPSAMEIMTEVSVRAPVPIVHVTHYNALMWDCGSTPTTVIEHGIRDPGPLYTGELDRAVVVSNEPVRRWRVTGTDLLVGFSRTAPLDVFGIATETLGHAALTEDDRILGLGEVPLEELHIQMGLRRLYLHPVRWTSLGLSLLEAMHLGMPVVALGTTEAYRAVPPDAGFVSTSVAELHEAVRTLMADPVRAREMGAAARDHARSHYGLERFLRDWDAVLGSAVLGSAVRTTAPLMRKVGR</sequence>
<keyword evidence="4" id="KW-1185">Reference proteome</keyword>
<name>A0ABN2T666_9MICO</name>
<evidence type="ECO:0000256" key="1">
    <source>
        <dbReference type="ARBA" id="ARBA00022679"/>
    </source>
</evidence>
<comment type="caution">
    <text evidence="3">The sequence shown here is derived from an EMBL/GenBank/DDBJ whole genome shotgun (WGS) entry which is preliminary data.</text>
</comment>
<dbReference type="InterPro" id="IPR001296">
    <property type="entry name" value="Glyco_trans_1"/>
</dbReference>
<gene>
    <name evidence="3" type="ORF">GCM10009755_04340</name>
</gene>
<protein>
    <submittedName>
        <fullName evidence="3">Glycosyltransferase</fullName>
    </submittedName>
</protein>
<keyword evidence="1" id="KW-0808">Transferase</keyword>
<organism evidence="3 4">
    <name type="scientific">Brevibacterium samyangense</name>
    <dbReference type="NCBI Taxonomy" id="366888"/>
    <lineage>
        <taxon>Bacteria</taxon>
        <taxon>Bacillati</taxon>
        <taxon>Actinomycetota</taxon>
        <taxon>Actinomycetes</taxon>
        <taxon>Micrococcales</taxon>
        <taxon>Brevibacteriaceae</taxon>
        <taxon>Brevibacterium</taxon>
    </lineage>
</organism>
<dbReference type="Pfam" id="PF00534">
    <property type="entry name" value="Glycos_transf_1"/>
    <property type="match status" value="1"/>
</dbReference>